<proteinExistence type="predicted"/>
<name>A0ACC3CTD9_9PEZI</name>
<organism evidence="1 2">
    <name type="scientific">Coniosporium uncinatum</name>
    <dbReference type="NCBI Taxonomy" id="93489"/>
    <lineage>
        <taxon>Eukaryota</taxon>
        <taxon>Fungi</taxon>
        <taxon>Dikarya</taxon>
        <taxon>Ascomycota</taxon>
        <taxon>Pezizomycotina</taxon>
        <taxon>Dothideomycetes</taxon>
        <taxon>Dothideomycetes incertae sedis</taxon>
        <taxon>Coniosporium</taxon>
    </lineage>
</organism>
<reference evidence="1" key="1">
    <citation type="submission" date="2024-09" db="EMBL/GenBank/DDBJ databases">
        <title>Black Yeasts Isolated from many extreme environments.</title>
        <authorList>
            <person name="Coleine C."/>
            <person name="Stajich J.E."/>
            <person name="Selbmann L."/>
        </authorList>
    </citation>
    <scope>NUCLEOTIDE SEQUENCE</scope>
    <source>
        <strain evidence="1">CCFEE 5737</strain>
    </source>
</reference>
<dbReference type="EMBL" id="JAWDJW010011900">
    <property type="protein sequence ID" value="KAK3044465.1"/>
    <property type="molecule type" value="Genomic_DNA"/>
</dbReference>
<dbReference type="Proteomes" id="UP001186974">
    <property type="component" value="Unassembled WGS sequence"/>
</dbReference>
<gene>
    <name evidence="1" type="ORF">LTS18_001217</name>
</gene>
<accession>A0ACC3CTD9</accession>
<sequence>YGKDDKETTPALSTTRVTPTANSSGSPGSGHCEFCLSQRASTPVRRSPWTIRMRTGRISTNS</sequence>
<evidence type="ECO:0000313" key="2">
    <source>
        <dbReference type="Proteomes" id="UP001186974"/>
    </source>
</evidence>
<feature type="non-terminal residue" evidence="1">
    <location>
        <position position="62"/>
    </location>
</feature>
<keyword evidence="2" id="KW-1185">Reference proteome</keyword>
<protein>
    <submittedName>
        <fullName evidence="1">Uncharacterized protein</fullName>
    </submittedName>
</protein>
<feature type="non-terminal residue" evidence="1">
    <location>
        <position position="1"/>
    </location>
</feature>
<evidence type="ECO:0000313" key="1">
    <source>
        <dbReference type="EMBL" id="KAK3044465.1"/>
    </source>
</evidence>
<comment type="caution">
    <text evidence="1">The sequence shown here is derived from an EMBL/GenBank/DDBJ whole genome shotgun (WGS) entry which is preliminary data.</text>
</comment>